<evidence type="ECO:0008006" key="6">
    <source>
        <dbReference type="Google" id="ProtNLM"/>
    </source>
</evidence>
<dbReference type="InterPro" id="IPR025400">
    <property type="entry name" value="Lin1244/Lin1753-like_N"/>
</dbReference>
<dbReference type="EMBL" id="BOVJ01000021">
    <property type="protein sequence ID" value="GIQ62138.1"/>
    <property type="molecule type" value="Genomic_DNA"/>
</dbReference>
<dbReference type="Gene3D" id="1.10.10.630">
    <property type="entry name" value="DnaD domain-like"/>
    <property type="match status" value="1"/>
</dbReference>
<evidence type="ECO:0000259" key="3">
    <source>
        <dbReference type="Pfam" id="PF14297"/>
    </source>
</evidence>
<dbReference type="Pfam" id="PF14297">
    <property type="entry name" value="Lin1244_N"/>
    <property type="match status" value="1"/>
</dbReference>
<sequence length="306" mass="35368">MAKKAPFFSHDMNARNDPKISAMRAVYGAQGYGWWWMLIEIMAESDGYKLDYKSKYIFNAYAMQLQCKPEEVQEFIMDCINEFELFESDGTYFWSKSLLKRMQYRDAVSEKRSEAAAKRWGKERSNANASIQDAIEMQSDAKVMQTDANKTKQNYKQNETINISTTTGENPFRLFESEGFGTLSASIGERLGEMIDQYGERWVCEAMKEASFYGKRSLPYVISILQRYRTSGVDEPWKIEKPAYVGKGPIRQRPQLPIVTSTDQAPELSEDKLREMCRLAHRVDGKGEPTEEEFQQFKAKMKIRPA</sequence>
<dbReference type="RefSeq" id="WP_213527454.1">
    <property type="nucleotide sequence ID" value="NZ_BOVJ01000021.1"/>
</dbReference>
<accession>A0ABQ4N1U2</accession>
<dbReference type="NCBIfam" id="TIGR01446">
    <property type="entry name" value="DnaD_dom"/>
    <property type="match status" value="1"/>
</dbReference>
<evidence type="ECO:0000259" key="2">
    <source>
        <dbReference type="Pfam" id="PF07261"/>
    </source>
</evidence>
<proteinExistence type="inferred from homology"/>
<comment type="similarity">
    <text evidence="1">Belongs to the DnaB/DnaD family.</text>
</comment>
<keyword evidence="5" id="KW-1185">Reference proteome</keyword>
<dbReference type="Pfam" id="PF07261">
    <property type="entry name" value="DnaB_2"/>
    <property type="match status" value="1"/>
</dbReference>
<gene>
    <name evidence="4" type="ORF">PACILC2_07060</name>
</gene>
<evidence type="ECO:0000256" key="1">
    <source>
        <dbReference type="ARBA" id="ARBA00093462"/>
    </source>
</evidence>
<dbReference type="SUPFAM" id="SSF158499">
    <property type="entry name" value="DnaD domain-like"/>
    <property type="match status" value="1"/>
</dbReference>
<feature type="domain" description="DnaB/C C-terminal" evidence="2">
    <location>
        <begin position="172"/>
        <end position="236"/>
    </location>
</feature>
<dbReference type="InterPro" id="IPR006343">
    <property type="entry name" value="DnaB/C_C"/>
</dbReference>
<evidence type="ECO:0000313" key="4">
    <source>
        <dbReference type="EMBL" id="GIQ62138.1"/>
    </source>
</evidence>
<evidence type="ECO:0000313" key="5">
    <source>
        <dbReference type="Proteomes" id="UP000680304"/>
    </source>
</evidence>
<reference evidence="4 5" key="1">
    <citation type="submission" date="2021-04" db="EMBL/GenBank/DDBJ databases">
        <title>Draft genome sequence of Paenibacillus cisolokensis, LC2-13A.</title>
        <authorList>
            <person name="Uke A."/>
            <person name="Chhe C."/>
            <person name="Baramee S."/>
            <person name="Kosugi A."/>
        </authorList>
    </citation>
    <scope>NUCLEOTIDE SEQUENCE [LARGE SCALE GENOMIC DNA]</scope>
    <source>
        <strain evidence="4 5">LC2-13A</strain>
    </source>
</reference>
<dbReference type="InterPro" id="IPR034829">
    <property type="entry name" value="DnaD-like_sf"/>
</dbReference>
<protein>
    <recommendedName>
        <fullName evidence="6">Lin1244/Lin1753-like N-terminal domain-containing protein</fullName>
    </recommendedName>
</protein>
<feature type="domain" description="Lin1244/Lin1753-like N-terminal" evidence="3">
    <location>
        <begin position="7"/>
        <end position="97"/>
    </location>
</feature>
<comment type="caution">
    <text evidence="4">The sequence shown here is derived from an EMBL/GenBank/DDBJ whole genome shotgun (WGS) entry which is preliminary data.</text>
</comment>
<organism evidence="4 5">
    <name type="scientific">Paenibacillus cisolokensis</name>
    <dbReference type="NCBI Taxonomy" id="1658519"/>
    <lineage>
        <taxon>Bacteria</taxon>
        <taxon>Bacillati</taxon>
        <taxon>Bacillota</taxon>
        <taxon>Bacilli</taxon>
        <taxon>Bacillales</taxon>
        <taxon>Paenibacillaceae</taxon>
        <taxon>Paenibacillus</taxon>
    </lineage>
</organism>
<name>A0ABQ4N1U2_9BACL</name>
<dbReference type="Proteomes" id="UP000680304">
    <property type="component" value="Unassembled WGS sequence"/>
</dbReference>